<evidence type="ECO:0000313" key="10">
    <source>
        <dbReference type="EMBL" id="HIW80341.1"/>
    </source>
</evidence>
<evidence type="ECO:0000256" key="1">
    <source>
        <dbReference type="ARBA" id="ARBA00004370"/>
    </source>
</evidence>
<dbReference type="InterPro" id="IPR005807">
    <property type="entry name" value="SecE_bac"/>
</dbReference>
<reference evidence="10" key="1">
    <citation type="journal article" date="2021" name="PeerJ">
        <title>Extensive microbial diversity within the chicken gut microbiome revealed by metagenomics and culture.</title>
        <authorList>
            <person name="Gilroy R."/>
            <person name="Ravi A."/>
            <person name="Getino M."/>
            <person name="Pursley I."/>
            <person name="Horton D.L."/>
            <person name="Alikhan N.F."/>
            <person name="Baker D."/>
            <person name="Gharbi K."/>
            <person name="Hall N."/>
            <person name="Watson M."/>
            <person name="Adriaenssens E.M."/>
            <person name="Foster-Nyarko E."/>
            <person name="Jarju S."/>
            <person name="Secka A."/>
            <person name="Antonio M."/>
            <person name="Oren A."/>
            <person name="Chaudhuri R.R."/>
            <person name="La Ragione R."/>
            <person name="Hildebrand F."/>
            <person name="Pallen M.J."/>
        </authorList>
    </citation>
    <scope>NUCLEOTIDE SEQUENCE</scope>
    <source>
        <strain evidence="10">CHK195-6426</strain>
    </source>
</reference>
<dbReference type="HAMAP" id="MF_00422">
    <property type="entry name" value="SecE"/>
    <property type="match status" value="1"/>
</dbReference>
<keyword evidence="8 9" id="KW-0472">Membrane</keyword>
<dbReference type="NCBIfam" id="TIGR00964">
    <property type="entry name" value="secE_bact"/>
    <property type="match status" value="1"/>
</dbReference>
<evidence type="ECO:0000256" key="7">
    <source>
        <dbReference type="ARBA" id="ARBA00023010"/>
    </source>
</evidence>
<keyword evidence="2 9" id="KW-0813">Transport</keyword>
<proteinExistence type="inferred from homology"/>
<comment type="subcellular location">
    <subcellularLocation>
        <location evidence="9">Cell membrane</location>
        <topology evidence="9">Single-pass membrane protein</topology>
    </subcellularLocation>
    <subcellularLocation>
        <location evidence="1">Membrane</location>
    </subcellularLocation>
</comment>
<reference evidence="10" key="2">
    <citation type="submission" date="2021-04" db="EMBL/GenBank/DDBJ databases">
        <authorList>
            <person name="Gilroy R."/>
        </authorList>
    </citation>
    <scope>NUCLEOTIDE SEQUENCE</scope>
    <source>
        <strain evidence="10">CHK195-6426</strain>
    </source>
</reference>
<keyword evidence="4 9" id="KW-0812">Transmembrane</keyword>
<evidence type="ECO:0000313" key="11">
    <source>
        <dbReference type="Proteomes" id="UP000824265"/>
    </source>
</evidence>
<dbReference type="PANTHER" id="PTHR33910">
    <property type="entry name" value="PROTEIN TRANSLOCASE SUBUNIT SECE"/>
    <property type="match status" value="1"/>
</dbReference>
<dbReference type="GO" id="GO:0008320">
    <property type="term" value="F:protein transmembrane transporter activity"/>
    <property type="evidence" value="ECO:0007669"/>
    <property type="project" value="UniProtKB-UniRule"/>
</dbReference>
<name>A0A9D1UBB5_9FIRM</name>
<keyword evidence="5 9" id="KW-0653">Protein transport</keyword>
<sequence length="67" mass="7295">MGDSKEKQAGPSFFKGVKTEFKKISWPDRQSLLKQSVAVVAISVVLGVIIAILDFVIQNGVNFLTSL</sequence>
<keyword evidence="6 9" id="KW-1133">Transmembrane helix</keyword>
<dbReference type="Proteomes" id="UP000824265">
    <property type="component" value="Unassembled WGS sequence"/>
</dbReference>
<dbReference type="InterPro" id="IPR001901">
    <property type="entry name" value="Translocase_SecE/Sec61-g"/>
</dbReference>
<evidence type="ECO:0000256" key="9">
    <source>
        <dbReference type="HAMAP-Rule" id="MF_00422"/>
    </source>
</evidence>
<evidence type="ECO:0000256" key="4">
    <source>
        <dbReference type="ARBA" id="ARBA00022692"/>
    </source>
</evidence>
<dbReference type="GO" id="GO:0009306">
    <property type="term" value="P:protein secretion"/>
    <property type="evidence" value="ECO:0007669"/>
    <property type="project" value="UniProtKB-UniRule"/>
</dbReference>
<feature type="transmembrane region" description="Helical" evidence="9">
    <location>
        <begin position="37"/>
        <end position="57"/>
    </location>
</feature>
<evidence type="ECO:0000256" key="2">
    <source>
        <dbReference type="ARBA" id="ARBA00022448"/>
    </source>
</evidence>
<dbReference type="PROSITE" id="PS01067">
    <property type="entry name" value="SECE_SEC61G"/>
    <property type="match status" value="1"/>
</dbReference>
<dbReference type="AlphaFoldDB" id="A0A9D1UBB5"/>
<evidence type="ECO:0000256" key="5">
    <source>
        <dbReference type="ARBA" id="ARBA00022927"/>
    </source>
</evidence>
<organism evidence="10 11">
    <name type="scientific">Candidatus Acetatifactor stercoripullorum</name>
    <dbReference type="NCBI Taxonomy" id="2838414"/>
    <lineage>
        <taxon>Bacteria</taxon>
        <taxon>Bacillati</taxon>
        <taxon>Bacillota</taxon>
        <taxon>Clostridia</taxon>
        <taxon>Lachnospirales</taxon>
        <taxon>Lachnospiraceae</taxon>
        <taxon>Acetatifactor</taxon>
    </lineage>
</organism>
<keyword evidence="7 9" id="KW-0811">Translocation</keyword>
<dbReference type="GO" id="GO:0005886">
    <property type="term" value="C:plasma membrane"/>
    <property type="evidence" value="ECO:0007669"/>
    <property type="project" value="UniProtKB-SubCell"/>
</dbReference>
<dbReference type="PANTHER" id="PTHR33910:SF1">
    <property type="entry name" value="PROTEIN TRANSLOCASE SUBUNIT SECE"/>
    <property type="match status" value="1"/>
</dbReference>
<evidence type="ECO:0000256" key="6">
    <source>
        <dbReference type="ARBA" id="ARBA00022989"/>
    </source>
</evidence>
<dbReference type="GO" id="GO:0043952">
    <property type="term" value="P:protein transport by the Sec complex"/>
    <property type="evidence" value="ECO:0007669"/>
    <property type="project" value="UniProtKB-UniRule"/>
</dbReference>
<dbReference type="Pfam" id="PF00584">
    <property type="entry name" value="SecE"/>
    <property type="match status" value="1"/>
</dbReference>
<comment type="function">
    <text evidence="9">Essential subunit of the Sec protein translocation channel SecYEG. Clamps together the 2 halves of SecY. May contact the channel plug during translocation.</text>
</comment>
<evidence type="ECO:0000256" key="3">
    <source>
        <dbReference type="ARBA" id="ARBA00022475"/>
    </source>
</evidence>
<dbReference type="GO" id="GO:0065002">
    <property type="term" value="P:intracellular protein transmembrane transport"/>
    <property type="evidence" value="ECO:0007669"/>
    <property type="project" value="UniProtKB-UniRule"/>
</dbReference>
<comment type="subunit">
    <text evidence="9">Component of the Sec protein translocase complex. Heterotrimer consisting of SecY, SecE and SecG subunits. The heterotrimers can form oligomers, although 1 heterotrimer is thought to be able to translocate proteins. Interacts with the ribosome. Interacts with SecDF, and other proteins may be involved. Interacts with SecA.</text>
</comment>
<dbReference type="GO" id="GO:0006605">
    <property type="term" value="P:protein targeting"/>
    <property type="evidence" value="ECO:0007669"/>
    <property type="project" value="UniProtKB-UniRule"/>
</dbReference>
<accession>A0A9D1UBB5</accession>
<dbReference type="InterPro" id="IPR038379">
    <property type="entry name" value="SecE_sf"/>
</dbReference>
<comment type="similarity">
    <text evidence="9">Belongs to the SecE/SEC61-gamma family.</text>
</comment>
<dbReference type="Gene3D" id="1.20.5.1030">
    <property type="entry name" value="Preprotein translocase secy subunit"/>
    <property type="match status" value="1"/>
</dbReference>
<keyword evidence="3 9" id="KW-1003">Cell membrane</keyword>
<comment type="caution">
    <text evidence="10">The sequence shown here is derived from an EMBL/GenBank/DDBJ whole genome shotgun (WGS) entry which is preliminary data.</text>
</comment>
<gene>
    <name evidence="9 10" type="primary">secE</name>
    <name evidence="10" type="ORF">H9742_02255</name>
</gene>
<protein>
    <recommendedName>
        <fullName evidence="9">Protein translocase subunit SecE</fullName>
    </recommendedName>
</protein>
<dbReference type="EMBL" id="DXGH01000010">
    <property type="protein sequence ID" value="HIW80341.1"/>
    <property type="molecule type" value="Genomic_DNA"/>
</dbReference>
<evidence type="ECO:0000256" key="8">
    <source>
        <dbReference type="ARBA" id="ARBA00023136"/>
    </source>
</evidence>